<dbReference type="InterPro" id="IPR036259">
    <property type="entry name" value="MFS_trans_sf"/>
</dbReference>
<dbReference type="EMBL" id="KN831769">
    <property type="protein sequence ID" value="KIM48409.1"/>
    <property type="molecule type" value="Genomic_DNA"/>
</dbReference>
<accession>A0A0C3CW79</accession>
<organism evidence="9 10">
    <name type="scientific">Hebeloma cylindrosporum</name>
    <dbReference type="NCBI Taxonomy" id="76867"/>
    <lineage>
        <taxon>Eukaryota</taxon>
        <taxon>Fungi</taxon>
        <taxon>Dikarya</taxon>
        <taxon>Basidiomycota</taxon>
        <taxon>Agaricomycotina</taxon>
        <taxon>Agaricomycetes</taxon>
        <taxon>Agaricomycetidae</taxon>
        <taxon>Agaricales</taxon>
        <taxon>Agaricineae</taxon>
        <taxon>Hymenogastraceae</taxon>
        <taxon>Hebeloma</taxon>
    </lineage>
</organism>
<name>A0A0C3CW79_HEBCY</name>
<dbReference type="GO" id="GO:0012505">
    <property type="term" value="C:endomembrane system"/>
    <property type="evidence" value="ECO:0007669"/>
    <property type="project" value="UniProtKB-SubCell"/>
</dbReference>
<dbReference type="Gene3D" id="1.20.1250.20">
    <property type="entry name" value="MFS general substrate transporter like domains"/>
    <property type="match status" value="1"/>
</dbReference>
<keyword evidence="6 8" id="KW-0472">Membrane</keyword>
<dbReference type="InterPro" id="IPR011701">
    <property type="entry name" value="MFS"/>
</dbReference>
<feature type="transmembrane region" description="Helical" evidence="8">
    <location>
        <begin position="236"/>
        <end position="254"/>
    </location>
</feature>
<dbReference type="PANTHER" id="PTHR23514">
    <property type="entry name" value="BYPASS OF STOP CODON PROTEIN 6"/>
    <property type="match status" value="1"/>
</dbReference>
<dbReference type="GO" id="GO:0022857">
    <property type="term" value="F:transmembrane transporter activity"/>
    <property type="evidence" value="ECO:0007669"/>
    <property type="project" value="InterPro"/>
</dbReference>
<dbReference type="InterPro" id="IPR051788">
    <property type="entry name" value="MFS_Transporter"/>
</dbReference>
<evidence type="ECO:0000256" key="2">
    <source>
        <dbReference type="ARBA" id="ARBA00008335"/>
    </source>
</evidence>
<sequence length="626" mass="69337">MAESYPLTPRASVATVDTFPPDLHAGNVDLEARSTSDALERERLAELITSTMSKRTPRFDIPLVSPLASARMSEYATTVTVARHPSSSIVQPYSDYSPYSSSPSTAVNSRAPSPTKEFDDDEGFIPAHDRLKWRLASGFFACFMGGWADGGNDWNCHAIFVVPISSNVHAVVIFIRWYHMRWSRSFFAGTFLVESIMKGLGGFRVHRNRSSFFAFLPTFSRKTAFGEDFGHSDSQARFLVLVIASMIHSTYFILMGSRSGFPVMFLAYIFSAFSRALLTVEESYRNAFFADGPKQALGYGLGLASLGSVISPLVCQSIIATGVPWYRFYYGSLVLSGLNVLFVAVTFRPTPTEAFKDRQRALNNARRRKSDYLRSGRSSPVNETDIGEISTMKLNLDIKPRSSLRLALTMPYQWAFSFFILLYCGSETSTQGFMVTYLLSIRNANPKTIGYVTCGFWAGISLGRFIWGYYFPLYGLNKPVQTELYSAQTHHSRLHSSALQSMLDVRRDTYPTSGLAVILHLTIWLVKSNVENAVATSLIGLLYGPIFPACLSMANDVLPAEVHMVAMALISSFASLGGAIFPLLAGAIFDAKGIKTLTYLTVPLASAMAILWSFFPSRLPSRPFLK</sequence>
<evidence type="ECO:0000313" key="10">
    <source>
        <dbReference type="Proteomes" id="UP000053424"/>
    </source>
</evidence>
<reference evidence="10" key="2">
    <citation type="submission" date="2015-01" db="EMBL/GenBank/DDBJ databases">
        <title>Evolutionary Origins and Diversification of the Mycorrhizal Mutualists.</title>
        <authorList>
            <consortium name="DOE Joint Genome Institute"/>
            <consortium name="Mycorrhizal Genomics Consortium"/>
            <person name="Kohler A."/>
            <person name="Kuo A."/>
            <person name="Nagy L.G."/>
            <person name="Floudas D."/>
            <person name="Copeland A."/>
            <person name="Barry K.W."/>
            <person name="Cichocki N."/>
            <person name="Veneault-Fourrey C."/>
            <person name="LaButti K."/>
            <person name="Lindquist E.A."/>
            <person name="Lipzen A."/>
            <person name="Lundell T."/>
            <person name="Morin E."/>
            <person name="Murat C."/>
            <person name="Riley R."/>
            <person name="Ohm R."/>
            <person name="Sun H."/>
            <person name="Tunlid A."/>
            <person name="Henrissat B."/>
            <person name="Grigoriev I.V."/>
            <person name="Hibbett D.S."/>
            <person name="Martin F."/>
        </authorList>
    </citation>
    <scope>NUCLEOTIDE SEQUENCE [LARGE SCALE GENOMIC DNA]</scope>
    <source>
        <strain evidence="10">h7</strain>
    </source>
</reference>
<feature type="transmembrane region" description="Helical" evidence="8">
    <location>
        <begin position="566"/>
        <end position="589"/>
    </location>
</feature>
<dbReference type="GO" id="GO:0016020">
    <property type="term" value="C:membrane"/>
    <property type="evidence" value="ECO:0007669"/>
    <property type="project" value="TreeGrafter"/>
</dbReference>
<comment type="subcellular location">
    <subcellularLocation>
        <location evidence="1">Endomembrane system</location>
        <topology evidence="1">Multi-pass membrane protein</topology>
    </subcellularLocation>
</comment>
<feature type="transmembrane region" description="Helical" evidence="8">
    <location>
        <begin position="328"/>
        <end position="347"/>
    </location>
</feature>
<feature type="transmembrane region" description="Helical" evidence="8">
    <location>
        <begin position="533"/>
        <end position="554"/>
    </location>
</feature>
<dbReference type="HOGENOM" id="CLU_021993_5_0_1"/>
<protein>
    <recommendedName>
        <fullName evidence="11">Major facilitator superfamily (MFS) profile domain-containing protein</fullName>
    </recommendedName>
</protein>
<comment type="similarity">
    <text evidence="2">Belongs to the major facilitator superfamily.</text>
</comment>
<feature type="transmembrane region" description="Helical" evidence="8">
    <location>
        <begin position="160"/>
        <end position="178"/>
    </location>
</feature>
<keyword evidence="10" id="KW-1185">Reference proteome</keyword>
<feature type="transmembrane region" description="Helical" evidence="8">
    <location>
        <begin position="298"/>
        <end position="321"/>
    </location>
</feature>
<dbReference type="OrthoDB" id="413079at2759"/>
<feature type="transmembrane region" description="Helical" evidence="8">
    <location>
        <begin position="131"/>
        <end position="148"/>
    </location>
</feature>
<evidence type="ECO:0000256" key="8">
    <source>
        <dbReference type="SAM" id="Phobius"/>
    </source>
</evidence>
<evidence type="ECO:0000256" key="4">
    <source>
        <dbReference type="ARBA" id="ARBA00022692"/>
    </source>
</evidence>
<evidence type="ECO:0000256" key="3">
    <source>
        <dbReference type="ARBA" id="ARBA00022448"/>
    </source>
</evidence>
<keyword evidence="4 8" id="KW-0812">Transmembrane</keyword>
<evidence type="ECO:0000256" key="6">
    <source>
        <dbReference type="ARBA" id="ARBA00023136"/>
    </source>
</evidence>
<proteinExistence type="inferred from homology"/>
<feature type="transmembrane region" description="Helical" evidence="8">
    <location>
        <begin position="451"/>
        <end position="470"/>
    </location>
</feature>
<dbReference type="AlphaFoldDB" id="A0A0C3CW79"/>
<dbReference type="Pfam" id="PF07690">
    <property type="entry name" value="MFS_1"/>
    <property type="match status" value="1"/>
</dbReference>
<keyword evidence="5 8" id="KW-1133">Transmembrane helix</keyword>
<evidence type="ECO:0000256" key="7">
    <source>
        <dbReference type="SAM" id="MobiDB-lite"/>
    </source>
</evidence>
<evidence type="ECO:0000313" key="9">
    <source>
        <dbReference type="EMBL" id="KIM48409.1"/>
    </source>
</evidence>
<reference evidence="9 10" key="1">
    <citation type="submission" date="2014-04" db="EMBL/GenBank/DDBJ databases">
        <authorList>
            <consortium name="DOE Joint Genome Institute"/>
            <person name="Kuo A."/>
            <person name="Gay G."/>
            <person name="Dore J."/>
            <person name="Kohler A."/>
            <person name="Nagy L.G."/>
            <person name="Floudas D."/>
            <person name="Copeland A."/>
            <person name="Barry K.W."/>
            <person name="Cichocki N."/>
            <person name="Veneault-Fourrey C."/>
            <person name="LaButti K."/>
            <person name="Lindquist E.A."/>
            <person name="Lipzen A."/>
            <person name="Lundell T."/>
            <person name="Morin E."/>
            <person name="Murat C."/>
            <person name="Sun H."/>
            <person name="Tunlid A."/>
            <person name="Henrissat B."/>
            <person name="Grigoriev I.V."/>
            <person name="Hibbett D.S."/>
            <person name="Martin F."/>
            <person name="Nordberg H.P."/>
            <person name="Cantor M.N."/>
            <person name="Hua S.X."/>
        </authorList>
    </citation>
    <scope>NUCLEOTIDE SEQUENCE [LARGE SCALE GENOMIC DNA]</scope>
    <source>
        <strain evidence="10">h7</strain>
    </source>
</reference>
<feature type="transmembrane region" description="Helical" evidence="8">
    <location>
        <begin position="509"/>
        <end position="526"/>
    </location>
</feature>
<evidence type="ECO:0008006" key="11">
    <source>
        <dbReference type="Google" id="ProtNLM"/>
    </source>
</evidence>
<feature type="transmembrane region" description="Helical" evidence="8">
    <location>
        <begin position="596"/>
        <end position="615"/>
    </location>
</feature>
<keyword evidence="3" id="KW-0813">Transport</keyword>
<dbReference type="Proteomes" id="UP000053424">
    <property type="component" value="Unassembled WGS sequence"/>
</dbReference>
<feature type="transmembrane region" description="Helical" evidence="8">
    <location>
        <begin position="414"/>
        <end position="439"/>
    </location>
</feature>
<feature type="region of interest" description="Disordered" evidence="7">
    <location>
        <begin position="99"/>
        <end position="119"/>
    </location>
</feature>
<evidence type="ECO:0000256" key="5">
    <source>
        <dbReference type="ARBA" id="ARBA00022989"/>
    </source>
</evidence>
<dbReference type="PANTHER" id="PTHR23514:SF3">
    <property type="entry name" value="BYPASS OF STOP CODON PROTEIN 6"/>
    <property type="match status" value="1"/>
</dbReference>
<dbReference type="SUPFAM" id="SSF103473">
    <property type="entry name" value="MFS general substrate transporter"/>
    <property type="match status" value="1"/>
</dbReference>
<gene>
    <name evidence="9" type="ORF">M413DRAFT_419004</name>
</gene>
<evidence type="ECO:0000256" key="1">
    <source>
        <dbReference type="ARBA" id="ARBA00004127"/>
    </source>
</evidence>